<evidence type="ECO:0000313" key="1">
    <source>
        <dbReference type="EMBL" id="MPN08960.1"/>
    </source>
</evidence>
<reference evidence="1" key="1">
    <citation type="submission" date="2019-08" db="EMBL/GenBank/DDBJ databases">
        <authorList>
            <person name="Kucharzyk K."/>
            <person name="Murdoch R.W."/>
            <person name="Higgins S."/>
            <person name="Loffler F."/>
        </authorList>
    </citation>
    <scope>NUCLEOTIDE SEQUENCE</scope>
</reference>
<gene>
    <name evidence="1" type="ORF">SDC9_156248</name>
</gene>
<name>A0A645F527_9ZZZZ</name>
<proteinExistence type="predicted"/>
<dbReference type="EMBL" id="VSSQ01055058">
    <property type="protein sequence ID" value="MPN08960.1"/>
    <property type="molecule type" value="Genomic_DNA"/>
</dbReference>
<protein>
    <submittedName>
        <fullName evidence="1">Uncharacterized protein</fullName>
    </submittedName>
</protein>
<comment type="caution">
    <text evidence="1">The sequence shown here is derived from an EMBL/GenBank/DDBJ whole genome shotgun (WGS) entry which is preliminary data.</text>
</comment>
<dbReference type="AlphaFoldDB" id="A0A645F527"/>
<sequence>MRLSKQLSDSELEKLCDITIINDSGIDVLKKRAAGIYKGITDNELKK</sequence>
<accession>A0A645F527</accession>
<organism evidence="1">
    <name type="scientific">bioreactor metagenome</name>
    <dbReference type="NCBI Taxonomy" id="1076179"/>
    <lineage>
        <taxon>unclassified sequences</taxon>
        <taxon>metagenomes</taxon>
        <taxon>ecological metagenomes</taxon>
    </lineage>
</organism>